<sequence length="274" mass="30840">MSVFDLFRRFFEPPGMRDPFFGGMTQEYDDDDDDDDDDEDDRFFRGPPRRGFQSPVWGERPPFHDPFGFEEIFRNFNELFADFGAVMHDVPRLPGPEVPRMIPEGSRGGSLRDSMLKFPDSHLPTEQRPPIQDAPREGGTPQARRAPQARRGWTEDNSALVPSGGPKQDKVLDSEISSRGLDSILGAREPASSSFFRSVSVSKVMRPDGTVEERRTVRDSQGNTTTTVTVTRGDEVISSGNLDTPRDSVIGPHPDLSDSQTILSRILHRWFSDR</sequence>
<dbReference type="PIRSF" id="PIRSF037634">
    <property type="entry name" value="HS1-associating_X-1"/>
    <property type="match status" value="1"/>
</dbReference>
<dbReference type="PANTHER" id="PTHR14938:SF2">
    <property type="entry name" value="HCLS1-ASSOCIATED PROTEIN X-1"/>
    <property type="match status" value="1"/>
</dbReference>
<feature type="site" description="Cleavage; by caspase-3" evidence="1">
    <location>
        <begin position="113"/>
        <end position="114"/>
    </location>
</feature>
<dbReference type="GO" id="GO:0005739">
    <property type="term" value="C:mitochondrion"/>
    <property type="evidence" value="ECO:0007669"/>
    <property type="project" value="TreeGrafter"/>
</dbReference>
<feature type="compositionally biased region" description="Acidic residues" evidence="2">
    <location>
        <begin position="27"/>
        <end position="41"/>
    </location>
</feature>
<dbReference type="GO" id="GO:0016324">
    <property type="term" value="C:apical plasma membrane"/>
    <property type="evidence" value="ECO:0007669"/>
    <property type="project" value="TreeGrafter"/>
</dbReference>
<organism evidence="3 4">
    <name type="scientific">Pyxicephalus adspersus</name>
    <name type="common">African bullfrog</name>
    <dbReference type="NCBI Taxonomy" id="30357"/>
    <lineage>
        <taxon>Eukaryota</taxon>
        <taxon>Metazoa</taxon>
        <taxon>Chordata</taxon>
        <taxon>Craniata</taxon>
        <taxon>Vertebrata</taxon>
        <taxon>Euteleostomi</taxon>
        <taxon>Amphibia</taxon>
        <taxon>Batrachia</taxon>
        <taxon>Anura</taxon>
        <taxon>Neobatrachia</taxon>
        <taxon>Ranoidea</taxon>
        <taxon>Pyxicephalidae</taxon>
        <taxon>Pyxicephalinae</taxon>
        <taxon>Pyxicephalus</taxon>
    </lineage>
</organism>
<proteinExistence type="predicted"/>
<accession>A0AAV2ZDV9</accession>
<dbReference type="EMBL" id="DYDO01000013">
    <property type="protein sequence ID" value="DBA13876.1"/>
    <property type="molecule type" value="Genomic_DNA"/>
</dbReference>
<evidence type="ECO:0000256" key="2">
    <source>
        <dbReference type="SAM" id="MobiDB-lite"/>
    </source>
</evidence>
<feature type="region of interest" description="Disordered" evidence="2">
    <location>
        <begin position="94"/>
        <end position="171"/>
    </location>
</feature>
<feature type="compositionally biased region" description="Low complexity" evidence="2">
    <location>
        <begin position="141"/>
        <end position="151"/>
    </location>
</feature>
<dbReference type="GO" id="GO:0030136">
    <property type="term" value="C:clathrin-coated vesicle"/>
    <property type="evidence" value="ECO:0007669"/>
    <property type="project" value="TreeGrafter"/>
</dbReference>
<evidence type="ECO:0000256" key="1">
    <source>
        <dbReference type="PIRSR" id="PIRSR037634-1"/>
    </source>
</evidence>
<comment type="caution">
    <text evidence="3">The sequence shown here is derived from an EMBL/GenBank/DDBJ whole genome shotgun (WGS) entry which is preliminary data.</text>
</comment>
<name>A0AAV2ZDV9_PYXAD</name>
<dbReference type="AlphaFoldDB" id="A0AAV2ZDV9"/>
<dbReference type="GO" id="GO:0015629">
    <property type="term" value="C:actin cytoskeleton"/>
    <property type="evidence" value="ECO:0007669"/>
    <property type="project" value="TreeGrafter"/>
</dbReference>
<dbReference type="GO" id="GO:0030833">
    <property type="term" value="P:regulation of actin filament polymerization"/>
    <property type="evidence" value="ECO:0007669"/>
    <property type="project" value="TreeGrafter"/>
</dbReference>
<gene>
    <name evidence="3" type="ORF">GDO54_004902</name>
</gene>
<evidence type="ECO:0000313" key="3">
    <source>
        <dbReference type="EMBL" id="DBA13876.1"/>
    </source>
</evidence>
<protein>
    <recommendedName>
        <fullName evidence="5">HCLS1-associated protein X-1</fullName>
    </recommendedName>
</protein>
<feature type="compositionally biased region" description="Basic and acidic residues" evidence="2">
    <location>
        <begin position="206"/>
        <end position="218"/>
    </location>
</feature>
<dbReference type="GO" id="GO:0016529">
    <property type="term" value="C:sarcoplasmic reticulum"/>
    <property type="evidence" value="ECO:0007669"/>
    <property type="project" value="TreeGrafter"/>
</dbReference>
<dbReference type="Proteomes" id="UP001181693">
    <property type="component" value="Unassembled WGS sequence"/>
</dbReference>
<evidence type="ECO:0000313" key="4">
    <source>
        <dbReference type="Proteomes" id="UP001181693"/>
    </source>
</evidence>
<feature type="region of interest" description="Disordered" evidence="2">
    <location>
        <begin position="206"/>
        <end position="258"/>
    </location>
</feature>
<evidence type="ECO:0008006" key="5">
    <source>
        <dbReference type="Google" id="ProtNLM"/>
    </source>
</evidence>
<reference evidence="3" key="1">
    <citation type="thesis" date="2020" institute="ProQuest LLC" country="789 East Eisenhower Parkway, Ann Arbor, MI, USA">
        <title>Comparative Genomics and Chromosome Evolution.</title>
        <authorList>
            <person name="Mudd A.B."/>
        </authorList>
    </citation>
    <scope>NUCLEOTIDE SEQUENCE</scope>
    <source>
        <strain evidence="3">1538</strain>
        <tissue evidence="3">Blood</tissue>
    </source>
</reference>
<feature type="region of interest" description="Disordered" evidence="2">
    <location>
        <begin position="12"/>
        <end position="60"/>
    </location>
</feature>
<dbReference type="GO" id="GO:0043066">
    <property type="term" value="P:negative regulation of apoptotic process"/>
    <property type="evidence" value="ECO:0007669"/>
    <property type="project" value="InterPro"/>
</dbReference>
<keyword evidence="4" id="KW-1185">Reference proteome</keyword>
<dbReference type="InterPro" id="IPR017248">
    <property type="entry name" value="HAX-1"/>
</dbReference>
<dbReference type="PANTHER" id="PTHR14938">
    <property type="entry name" value="HCLS1-ASSOCIATED PROTEIN X-1"/>
    <property type="match status" value="1"/>
</dbReference>